<keyword evidence="1" id="KW-0343">GTPase activation</keyword>
<dbReference type="eggNOG" id="KOG2595">
    <property type="taxonomic scope" value="Eukaryota"/>
</dbReference>
<dbReference type="Gene3D" id="1.10.472.80">
    <property type="entry name" value="Ypt/Rab-GAP domain of gyp1p, domain 3"/>
    <property type="match status" value="1"/>
</dbReference>
<dbReference type="STRING" id="441375.B6AFS6"/>
<keyword evidence="2" id="KW-1133">Transmembrane helix</keyword>
<dbReference type="SUPFAM" id="SSF47923">
    <property type="entry name" value="Ypt/Rab-GAP domain of gyp1p"/>
    <property type="match status" value="2"/>
</dbReference>
<dbReference type="OMA" id="GRINICF"/>
<dbReference type="Proteomes" id="UP000001460">
    <property type="component" value="Unassembled WGS sequence"/>
</dbReference>
<accession>B6AFS6</accession>
<evidence type="ECO:0000313" key="5">
    <source>
        <dbReference type="Proteomes" id="UP000001460"/>
    </source>
</evidence>
<dbReference type="OrthoDB" id="206700at2759"/>
<evidence type="ECO:0000259" key="3">
    <source>
        <dbReference type="PROSITE" id="PS50086"/>
    </source>
</evidence>
<proteinExistence type="predicted"/>
<keyword evidence="2" id="KW-0812">Transmembrane</keyword>
<evidence type="ECO:0000256" key="1">
    <source>
        <dbReference type="ARBA" id="ARBA00022468"/>
    </source>
</evidence>
<dbReference type="GO" id="GO:0006888">
    <property type="term" value="P:endoplasmic reticulum to Golgi vesicle-mediated transport"/>
    <property type="evidence" value="ECO:0007669"/>
    <property type="project" value="TreeGrafter"/>
</dbReference>
<dbReference type="PROSITE" id="PS50086">
    <property type="entry name" value="TBC_RABGAP"/>
    <property type="match status" value="1"/>
</dbReference>
<dbReference type="SMART" id="SM00164">
    <property type="entry name" value="TBC"/>
    <property type="match status" value="1"/>
</dbReference>
<dbReference type="Pfam" id="PF00566">
    <property type="entry name" value="RabGAP-TBC"/>
    <property type="match status" value="1"/>
</dbReference>
<gene>
    <name evidence="4" type="ORF">CMU_034530</name>
</gene>
<reference evidence="4" key="1">
    <citation type="submission" date="2008-06" db="EMBL/GenBank/DDBJ databases">
        <authorList>
            <person name="Lorenzi H."/>
            <person name="Inman J."/>
            <person name="Miller J."/>
            <person name="Schobel S."/>
            <person name="Amedeo P."/>
            <person name="Caler E.V."/>
            <person name="da Silva J."/>
        </authorList>
    </citation>
    <scope>NUCLEOTIDE SEQUENCE [LARGE SCALE GENOMIC DNA]</scope>
    <source>
        <strain evidence="4">RN66</strain>
    </source>
</reference>
<dbReference type="InterPro" id="IPR035969">
    <property type="entry name" value="Rab-GAP_TBC_sf"/>
</dbReference>
<dbReference type="RefSeq" id="XP_002141416.1">
    <property type="nucleotide sequence ID" value="XM_002141380.1"/>
</dbReference>
<dbReference type="AlphaFoldDB" id="B6AFS6"/>
<dbReference type="GeneID" id="6996538"/>
<feature type="domain" description="Rab-GAP TBC" evidence="3">
    <location>
        <begin position="47"/>
        <end position="284"/>
    </location>
</feature>
<evidence type="ECO:0000313" key="4">
    <source>
        <dbReference type="EMBL" id="EEA07067.1"/>
    </source>
</evidence>
<dbReference type="InterPro" id="IPR000195">
    <property type="entry name" value="Rab-GAP-TBC_dom"/>
</dbReference>
<keyword evidence="2" id="KW-0472">Membrane</keyword>
<keyword evidence="5" id="KW-1185">Reference proteome</keyword>
<dbReference type="GO" id="GO:0005789">
    <property type="term" value="C:endoplasmic reticulum membrane"/>
    <property type="evidence" value="ECO:0007669"/>
    <property type="project" value="TreeGrafter"/>
</dbReference>
<organism evidence="4 5">
    <name type="scientific">Cryptosporidium muris (strain RN66)</name>
    <dbReference type="NCBI Taxonomy" id="441375"/>
    <lineage>
        <taxon>Eukaryota</taxon>
        <taxon>Sar</taxon>
        <taxon>Alveolata</taxon>
        <taxon>Apicomplexa</taxon>
        <taxon>Conoidasida</taxon>
        <taxon>Coccidia</taxon>
        <taxon>Eucoccidiorida</taxon>
        <taxon>Eimeriorina</taxon>
        <taxon>Cryptosporidiidae</taxon>
        <taxon>Cryptosporidium</taxon>
    </lineage>
</organism>
<dbReference type="PANTHER" id="PTHR20913">
    <property type="entry name" value="TBC1 DOMAIN FAMILY MEMBER 20/GTPASE"/>
    <property type="match status" value="1"/>
</dbReference>
<feature type="transmembrane region" description="Helical" evidence="2">
    <location>
        <begin position="404"/>
        <end position="424"/>
    </location>
</feature>
<evidence type="ECO:0000256" key="2">
    <source>
        <dbReference type="SAM" id="Phobius"/>
    </source>
</evidence>
<dbReference type="Gene3D" id="1.10.8.1310">
    <property type="match status" value="1"/>
</dbReference>
<dbReference type="EMBL" id="DS989731">
    <property type="protein sequence ID" value="EEA07067.1"/>
    <property type="molecule type" value="Genomic_DNA"/>
</dbReference>
<name>B6AFS6_CRYMR</name>
<sequence length="426" mass="50808">MGCEDLSYIKNDKNGSKYNDEITQSFGTDLQNTIEYLKNLAYSKSGFYNNENRRYLWILALDIDLEHMYDDYFLERLAENADRRLYSQIECDISRCLHKGEDLRSNLKNILLAIYSLHKHEFSYIQGIHDIGSVFVSVYLEDYEILRNENIPGKFEQLENIDNKIYTQIKEKLSTKKGRINICFTLLEKFLLWYSNMFSYNTDQSTEYNLDNVLSAIGMDLLSLINEQDTELSTFMEKLIITQDSISSIFMFCLPWLISWFSHNIPTSDKSIIFRLFDLFLTNPPIFLLHIISQLVIYNKEDLFKYISNEVEVQDLIQNCNYDMYPFFHFYFQNLDLQSQPWEILISRAKKSFDNHNSRFYKSAKFWRCPKYIQTSYIKNTLYGKIMNIYKLVLEISITNNKDIFLWTILGIFISYITFVLYNYRT</sequence>
<dbReference type="InterPro" id="IPR045913">
    <property type="entry name" value="TBC20/Gyp8-like"/>
</dbReference>
<dbReference type="GO" id="GO:0005096">
    <property type="term" value="F:GTPase activator activity"/>
    <property type="evidence" value="ECO:0007669"/>
    <property type="project" value="UniProtKB-KW"/>
</dbReference>
<dbReference type="VEuPathDB" id="CryptoDB:CMU_034530"/>
<protein>
    <recommendedName>
        <fullName evidence="3">Rab-GAP TBC domain-containing protein</fullName>
    </recommendedName>
</protein>
<dbReference type="PANTHER" id="PTHR20913:SF7">
    <property type="entry name" value="RE60063P"/>
    <property type="match status" value="1"/>
</dbReference>